<evidence type="ECO:0000256" key="1">
    <source>
        <dbReference type="ARBA" id="ARBA00023015"/>
    </source>
</evidence>
<dbReference type="AlphaFoldDB" id="A0A2X1RLK4"/>
<dbReference type="Pfam" id="PF12833">
    <property type="entry name" value="HTH_18"/>
    <property type="match status" value="1"/>
</dbReference>
<keyword evidence="2 6" id="KW-0238">DNA-binding</keyword>
<evidence type="ECO:0000256" key="2">
    <source>
        <dbReference type="ARBA" id="ARBA00023125"/>
    </source>
</evidence>
<keyword evidence="1" id="KW-0805">Transcription regulation</keyword>
<dbReference type="PANTHER" id="PTHR43280:SF2">
    <property type="entry name" value="HTH-TYPE TRANSCRIPTIONAL REGULATOR EXSA"/>
    <property type="match status" value="1"/>
</dbReference>
<keyword evidence="3" id="KW-0804">Transcription</keyword>
<dbReference type="EMBL" id="UASK01000010">
    <property type="protein sequence ID" value="SPX42856.1"/>
    <property type="molecule type" value="Genomic_DNA"/>
</dbReference>
<protein>
    <submittedName>
        <fullName evidence="6">DNA-binding transcriptional activator, xylose-binding</fullName>
    </submittedName>
</protein>
<reference evidence="6 7" key="1">
    <citation type="submission" date="2018-06" db="EMBL/GenBank/DDBJ databases">
        <authorList>
            <consortium name="Pathogen Informatics"/>
            <person name="Doyle S."/>
        </authorList>
    </citation>
    <scope>NUCLEOTIDE SEQUENCE [LARGE SCALE GENOMIC DNA]</scope>
    <source>
        <strain evidence="6 7">NCTC11872</strain>
    </source>
</reference>
<keyword evidence="4" id="KW-0175">Coiled coil</keyword>
<dbReference type="Gene3D" id="1.10.10.60">
    <property type="entry name" value="Homeodomain-like"/>
    <property type="match status" value="1"/>
</dbReference>
<organism evidence="6 7">
    <name type="scientific">Haemophilus influenzae</name>
    <dbReference type="NCBI Taxonomy" id="727"/>
    <lineage>
        <taxon>Bacteria</taxon>
        <taxon>Pseudomonadati</taxon>
        <taxon>Pseudomonadota</taxon>
        <taxon>Gammaproteobacteria</taxon>
        <taxon>Pasteurellales</taxon>
        <taxon>Pasteurellaceae</taxon>
        <taxon>Haemophilus</taxon>
    </lineage>
</organism>
<dbReference type="InterPro" id="IPR009057">
    <property type="entry name" value="Homeodomain-like_sf"/>
</dbReference>
<sequence length="76" mass="9002">MACHRIKVEQVLDHLETSRSNLEQRFKNEMNKTIHQVIHEEKISRAKNLLQQTDISIQEIAEICGYPSIQYFLLCF</sequence>
<proteinExistence type="predicted"/>
<accession>A0A2X1RLK4</accession>
<gene>
    <name evidence="6" type="ORF">NCTC11872_02504</name>
</gene>
<dbReference type="GO" id="GO:0043565">
    <property type="term" value="F:sequence-specific DNA binding"/>
    <property type="evidence" value="ECO:0007669"/>
    <property type="project" value="InterPro"/>
</dbReference>
<feature type="domain" description="HTH araC/xylS-type" evidence="5">
    <location>
        <begin position="1"/>
        <end position="76"/>
    </location>
</feature>
<dbReference type="SMART" id="SM00342">
    <property type="entry name" value="HTH_ARAC"/>
    <property type="match status" value="1"/>
</dbReference>
<evidence type="ECO:0000313" key="6">
    <source>
        <dbReference type="EMBL" id="SPX42856.1"/>
    </source>
</evidence>
<evidence type="ECO:0000313" key="7">
    <source>
        <dbReference type="Proteomes" id="UP000249936"/>
    </source>
</evidence>
<name>A0A2X1RLK4_HAEIF</name>
<evidence type="ECO:0000256" key="4">
    <source>
        <dbReference type="SAM" id="Coils"/>
    </source>
</evidence>
<dbReference type="Proteomes" id="UP000249936">
    <property type="component" value="Unassembled WGS sequence"/>
</dbReference>
<evidence type="ECO:0000256" key="3">
    <source>
        <dbReference type="ARBA" id="ARBA00023163"/>
    </source>
</evidence>
<evidence type="ECO:0000259" key="5">
    <source>
        <dbReference type="PROSITE" id="PS01124"/>
    </source>
</evidence>
<dbReference type="PANTHER" id="PTHR43280">
    <property type="entry name" value="ARAC-FAMILY TRANSCRIPTIONAL REGULATOR"/>
    <property type="match status" value="1"/>
</dbReference>
<feature type="coiled-coil region" evidence="4">
    <location>
        <begin position="5"/>
        <end position="32"/>
    </location>
</feature>
<dbReference type="SUPFAM" id="SSF46689">
    <property type="entry name" value="Homeodomain-like"/>
    <property type="match status" value="1"/>
</dbReference>
<dbReference type="GO" id="GO:0003700">
    <property type="term" value="F:DNA-binding transcription factor activity"/>
    <property type="evidence" value="ECO:0007669"/>
    <property type="project" value="InterPro"/>
</dbReference>
<dbReference type="InterPro" id="IPR018060">
    <property type="entry name" value="HTH_AraC"/>
</dbReference>
<dbReference type="PROSITE" id="PS01124">
    <property type="entry name" value="HTH_ARAC_FAMILY_2"/>
    <property type="match status" value="1"/>
</dbReference>